<comment type="caution">
    <text evidence="1">The sequence shown here is derived from an EMBL/GenBank/DDBJ whole genome shotgun (WGS) entry which is preliminary data.</text>
</comment>
<gene>
    <name evidence="1" type="ORF">A6K24_17505</name>
</gene>
<accession>A0A179T388</accession>
<proteinExistence type="predicted"/>
<keyword evidence="2" id="KW-1185">Reference proteome</keyword>
<dbReference type="OrthoDB" id="2649190at2"/>
<dbReference type="RefSeq" id="WP_066328794.1">
    <property type="nucleotide sequence ID" value="NZ_LWSG01000005.1"/>
</dbReference>
<organism evidence="1 2">
    <name type="scientific">Metabacillus litoralis</name>
    <dbReference type="NCBI Taxonomy" id="152268"/>
    <lineage>
        <taxon>Bacteria</taxon>
        <taxon>Bacillati</taxon>
        <taxon>Bacillota</taxon>
        <taxon>Bacilli</taxon>
        <taxon>Bacillales</taxon>
        <taxon>Bacillaceae</taxon>
        <taxon>Metabacillus</taxon>
    </lineage>
</organism>
<protein>
    <submittedName>
        <fullName evidence="1">LytR family transcriptional regulator</fullName>
    </submittedName>
</protein>
<name>A0A179T388_9BACI</name>
<sequence>MKNFDKLPKSIKKTLRYINQDVNSVDKLEQIEKTVNLYIQKRKQQLKDDSSA</sequence>
<dbReference type="EMBL" id="LWSG01000005">
    <property type="protein sequence ID" value="OAS88171.1"/>
    <property type="molecule type" value="Genomic_DNA"/>
</dbReference>
<dbReference type="AlphaFoldDB" id="A0A179T388"/>
<dbReference type="Proteomes" id="UP000078534">
    <property type="component" value="Unassembled WGS sequence"/>
</dbReference>
<reference evidence="2" key="1">
    <citation type="submission" date="2016-04" db="EMBL/GenBank/DDBJ databases">
        <authorList>
            <person name="Lyu Z."/>
            <person name="Lyu W."/>
        </authorList>
    </citation>
    <scope>NUCLEOTIDE SEQUENCE [LARGE SCALE GENOMIC DNA]</scope>
    <source>
        <strain evidence="2">C44</strain>
    </source>
</reference>
<evidence type="ECO:0000313" key="1">
    <source>
        <dbReference type="EMBL" id="OAS88171.1"/>
    </source>
</evidence>
<evidence type="ECO:0000313" key="2">
    <source>
        <dbReference type="Proteomes" id="UP000078534"/>
    </source>
</evidence>